<dbReference type="InterPro" id="IPR002889">
    <property type="entry name" value="WSC_carb-bd"/>
</dbReference>
<keyword evidence="3" id="KW-0325">Glycoprotein</keyword>
<dbReference type="Gene3D" id="2.10.25.10">
    <property type="entry name" value="Laminin"/>
    <property type="match status" value="7"/>
</dbReference>
<dbReference type="Pfam" id="PF01826">
    <property type="entry name" value="TIL"/>
    <property type="match status" value="4"/>
</dbReference>
<feature type="region of interest" description="Disordered" evidence="4">
    <location>
        <begin position="23"/>
        <end position="93"/>
    </location>
</feature>
<dbReference type="InterPro" id="IPR002919">
    <property type="entry name" value="TIL_dom"/>
</dbReference>
<feature type="domain" description="VWFD" evidence="8">
    <location>
        <begin position="667"/>
        <end position="852"/>
    </location>
</feature>
<dbReference type="Pfam" id="PF08742">
    <property type="entry name" value="C8"/>
    <property type="match status" value="4"/>
</dbReference>
<dbReference type="InterPro" id="IPR024731">
    <property type="entry name" value="NELL2-like_EGF"/>
</dbReference>
<feature type="compositionally biased region" description="Low complexity" evidence="4">
    <location>
        <begin position="33"/>
        <end position="47"/>
    </location>
</feature>
<dbReference type="GO" id="GO:0030246">
    <property type="term" value="F:carbohydrate binding"/>
    <property type="evidence" value="ECO:0007669"/>
    <property type="project" value="InterPro"/>
</dbReference>
<feature type="compositionally biased region" description="Basic residues" evidence="4">
    <location>
        <begin position="218"/>
        <end position="230"/>
    </location>
</feature>
<dbReference type="Proteomes" id="UP000694844">
    <property type="component" value="Chromosome 4"/>
</dbReference>
<dbReference type="OrthoDB" id="6114226at2759"/>
<dbReference type="KEGG" id="cvn:111131834"/>
<dbReference type="PANTHER" id="PTHR11339:SF373">
    <property type="entry name" value="VWFD DOMAIN-CONTAINING PROTEIN"/>
    <property type="match status" value="1"/>
</dbReference>
<dbReference type="InterPro" id="IPR001846">
    <property type="entry name" value="VWF_type-D"/>
</dbReference>
<dbReference type="InterPro" id="IPR036084">
    <property type="entry name" value="Ser_inhib-like_sf"/>
</dbReference>
<dbReference type="SMART" id="SM00832">
    <property type="entry name" value="C8"/>
    <property type="match status" value="4"/>
</dbReference>
<evidence type="ECO:0000256" key="1">
    <source>
        <dbReference type="ARBA" id="ARBA00022536"/>
    </source>
</evidence>
<accession>A0A8B8E6J1</accession>
<evidence type="ECO:0000256" key="5">
    <source>
        <dbReference type="SAM" id="SignalP"/>
    </source>
</evidence>
<dbReference type="SMART" id="SM00216">
    <property type="entry name" value="VWD"/>
    <property type="match status" value="4"/>
</dbReference>
<dbReference type="PROSITE" id="PS51212">
    <property type="entry name" value="WSC"/>
    <property type="match status" value="1"/>
</dbReference>
<dbReference type="RefSeq" id="XP_022335268.1">
    <property type="nucleotide sequence ID" value="XM_022479560.1"/>
</dbReference>
<dbReference type="Pfam" id="PF02140">
    <property type="entry name" value="SUEL_Lectin"/>
    <property type="match status" value="1"/>
</dbReference>
<dbReference type="InterPro" id="IPR050780">
    <property type="entry name" value="Mucin_vWF_Thrombospondin_sf"/>
</dbReference>
<evidence type="ECO:0000313" key="10">
    <source>
        <dbReference type="RefSeq" id="XP_022335268.1"/>
    </source>
</evidence>
<gene>
    <name evidence="10" type="primary">LOC111131834</name>
</gene>
<feature type="compositionally biased region" description="Basic residues" evidence="4">
    <location>
        <begin position="169"/>
        <end position="181"/>
    </location>
</feature>
<feature type="chain" id="PRO_5033991060" evidence="5">
    <location>
        <begin position="22"/>
        <end position="2636"/>
    </location>
</feature>
<feature type="domain" description="SUEL-type lectin" evidence="6">
    <location>
        <begin position="441"/>
        <end position="527"/>
    </location>
</feature>
<dbReference type="Pfam" id="PF12947">
    <property type="entry name" value="EGF_3"/>
    <property type="match status" value="2"/>
</dbReference>
<keyword evidence="2" id="KW-1015">Disulfide bond</keyword>
<dbReference type="PROSITE" id="PS01186">
    <property type="entry name" value="EGF_2"/>
    <property type="match status" value="3"/>
</dbReference>
<keyword evidence="5" id="KW-0732">Signal</keyword>
<dbReference type="GeneID" id="111131834"/>
<evidence type="ECO:0000256" key="3">
    <source>
        <dbReference type="ARBA" id="ARBA00023180"/>
    </source>
</evidence>
<feature type="compositionally biased region" description="Basic residues" evidence="4">
    <location>
        <begin position="288"/>
        <end position="300"/>
    </location>
</feature>
<evidence type="ECO:0000259" key="6">
    <source>
        <dbReference type="PROSITE" id="PS50228"/>
    </source>
</evidence>
<reference evidence="10" key="1">
    <citation type="submission" date="2025-08" db="UniProtKB">
        <authorList>
            <consortium name="RefSeq"/>
        </authorList>
    </citation>
    <scope>IDENTIFICATION</scope>
    <source>
        <tissue evidence="10">Whole sample</tissue>
    </source>
</reference>
<evidence type="ECO:0000256" key="4">
    <source>
        <dbReference type="SAM" id="MobiDB-lite"/>
    </source>
</evidence>
<feature type="domain" description="WSC" evidence="7">
    <location>
        <begin position="538"/>
        <end position="629"/>
    </location>
</feature>
<feature type="region of interest" description="Disordered" evidence="4">
    <location>
        <begin position="153"/>
        <end position="439"/>
    </location>
</feature>
<name>A0A8B8E6J1_CRAVI</name>
<organism evidence="9 10">
    <name type="scientific">Crassostrea virginica</name>
    <name type="common">Eastern oyster</name>
    <dbReference type="NCBI Taxonomy" id="6565"/>
    <lineage>
        <taxon>Eukaryota</taxon>
        <taxon>Metazoa</taxon>
        <taxon>Spiralia</taxon>
        <taxon>Lophotrochozoa</taxon>
        <taxon>Mollusca</taxon>
        <taxon>Bivalvia</taxon>
        <taxon>Autobranchia</taxon>
        <taxon>Pteriomorphia</taxon>
        <taxon>Ostreida</taxon>
        <taxon>Ostreoidea</taxon>
        <taxon>Ostreidae</taxon>
        <taxon>Crassostrea</taxon>
    </lineage>
</organism>
<dbReference type="GO" id="GO:0031012">
    <property type="term" value="C:extracellular matrix"/>
    <property type="evidence" value="ECO:0007669"/>
    <property type="project" value="TreeGrafter"/>
</dbReference>
<feature type="domain" description="VWFD" evidence="8">
    <location>
        <begin position="2101"/>
        <end position="2285"/>
    </location>
</feature>
<dbReference type="InterPro" id="IPR014853">
    <property type="entry name" value="VWF/SSPO/ZAN-like_Cys-rich_dom"/>
</dbReference>
<proteinExistence type="predicted"/>
<evidence type="ECO:0000259" key="8">
    <source>
        <dbReference type="PROSITE" id="PS51233"/>
    </source>
</evidence>
<feature type="compositionally biased region" description="Basic residues" evidence="4">
    <location>
        <begin position="253"/>
        <end position="265"/>
    </location>
</feature>
<dbReference type="PROSITE" id="PS51233">
    <property type="entry name" value="VWFD"/>
    <property type="match status" value="4"/>
</dbReference>
<evidence type="ECO:0000259" key="7">
    <source>
        <dbReference type="PROSITE" id="PS51212"/>
    </source>
</evidence>
<dbReference type="FunFam" id="2.10.25.10:FF:000055">
    <property type="entry name" value="alpha-tectorin isoform X1"/>
    <property type="match status" value="2"/>
</dbReference>
<dbReference type="CDD" id="cd22827">
    <property type="entry name" value="Gal_Rha_Lectin_SUL-I-like"/>
    <property type="match status" value="1"/>
</dbReference>
<dbReference type="Gene3D" id="2.60.120.740">
    <property type="match status" value="1"/>
</dbReference>
<dbReference type="SMART" id="SM00321">
    <property type="entry name" value="WSC"/>
    <property type="match status" value="1"/>
</dbReference>
<protein>
    <submittedName>
        <fullName evidence="10">IgGFc-binding protein-like isoform X1</fullName>
    </submittedName>
</protein>
<keyword evidence="9" id="KW-1185">Reference proteome</keyword>
<dbReference type="InterPro" id="IPR000742">
    <property type="entry name" value="EGF"/>
</dbReference>
<feature type="domain" description="VWFD" evidence="8">
    <location>
        <begin position="1649"/>
        <end position="1834"/>
    </location>
</feature>
<dbReference type="SMART" id="SM00181">
    <property type="entry name" value="EGF"/>
    <property type="match status" value="13"/>
</dbReference>
<feature type="domain" description="VWFD" evidence="8">
    <location>
        <begin position="1197"/>
        <end position="1382"/>
    </location>
</feature>
<dbReference type="CDD" id="cd19941">
    <property type="entry name" value="TIL"/>
    <property type="match status" value="4"/>
</dbReference>
<feature type="compositionally biased region" description="Basic and acidic residues" evidence="4">
    <location>
        <begin position="413"/>
        <end position="425"/>
    </location>
</feature>
<dbReference type="InterPro" id="IPR043159">
    <property type="entry name" value="Lectin_gal-bd_sf"/>
</dbReference>
<feature type="signal peptide" evidence="5">
    <location>
        <begin position="1"/>
        <end position="21"/>
    </location>
</feature>
<evidence type="ECO:0000313" key="9">
    <source>
        <dbReference type="Proteomes" id="UP000694844"/>
    </source>
</evidence>
<sequence>MRLYLLLLLLVLVLLAADVEGKKSKGKSKKSSGKGVLKGVLKGKVSKPSPAKVAKEKVSKKIADKVKKAEPPVKKREKSKVKKDAPKSKISKVPPVQVAKEIVSKKIVDMIKKPKPIVKKRKESKEKKDVKKIIPVRKTPIIADKIKDVMKMRSKILKGGKSKESGGKSSKKGGKSVKRGGKSKESGGKSMKRGGKSKESGGKSIKRGGKSKESGGKSSKKGGKSVKRGGKSKESGGKSMKRGGKSKDSGGKSSKKGGKSVKRGGKSKESGGKSMKRGGKSKDSGGKSSKKGGKSVKRGGKSKESGGKSMKRGGKSKESGGKSIKRGGKSKEKGGKSIKRGGKSKEKGGKGKGKGGKSKESGGKSKKSGGKSKNSGGKSKKSGGKSKNSGGKSKKSGGKSKKSGGKSKKSGGKSKDSKSKSKQSDISDEETGNEGPTKVTLCENSQRTITCPPGSNLRIFSAFFGRSNRKVCRGTIRTLRCSSKNALAKARGLCDGRQSCNVRASVSVFGDPCRGTSKYLEVSYACQTVQPPKPPQTPVSYLGCYEDRRFRLLDQQFIRMARLTISACKELCRKRKKKYAGVEHGNECFCGNNMKKYPKRPEKECSYPCSGNPKEKCGASWRISVYQVNTPESPCAKCAKNARCVRGKCTCNRGYHGDGINSCQKSCFCMASGDPHYKTYDGEMIHFMGTCKYTLTRSTTSNDACGFHVIVKNEHRNKNTRVSYTRRVTLQILGKKIGLRQKGVVMVDGERKFLPVSELGGKLKVFRSGRFVQVTTSCGVTVNFDGVHAVSVTVPGKYRGQLTGLCGDCNGKRDDMRTSTGRDVSREKLKYSLIGNSYEVAGDSDDSEEKCKTVEDPNTFTCSKRMNVLMATDAYCGLINKKSGPFAECIAKFPAISKEYFESCRIDVCSMEGADLQVAKCEALEAFAEECADNGVTVTWRSKRFCPLKCPDRNSEYRASGPGCPATCLDPKAEDSCTLEPQEGCFCKRGYLLSDGACVPKTQCGCRTKNGDYYPVGARLQSTDCGSVSVCRNRRGKPDFVKLSGDQRCHKDATCRLNKDGERTCICNKGFRGDGIRTCKPIVVEEPECGGKCSKNAVCRGDKCVCKRGFRGDGINCDTIVVEEPECGGKCSKNAVCRGDKCVCKRGFRGDGINCDKVTEPECGGKSCADNARCRRGKCVCKRGFHGDGYNSCTKSCFCMASGDPHYKTYDGEMIHFMGTCKYTLTRSTTSNDTCGFHVIVKNEHRNKNTRVSFTRRVTLKILGKKIGLRQKGLVMIDGEKKFLPVNELGGKLKVFRSGRFVQVTTSCGVTVNFDGVHAVSVTVPGKYRGQLTGLCGDCNGKRDDMRTSTGRDVSREKLKYSLIGNSYELAGGKDGEGEKCKTEDDTPYVFTCDAKMSNLLATDKYCGWIQSKEGPFAECISKFPTISKEYFESCRIDVCSLEGENLDVAKCEALEAFAEECADNGVTVTWRSKRFCPLKCEDKNAEYRPSGPGCPATCLDPDAEDTCTLEPTEGCFCKAGFVLSDGACVPRDQCGCKNDKGDYFPVGTKIQASTCAQTYECKRVRGKTALVKTSSGQRCHRKADCVLDDNGERKCVCKDGFFGDGYKSCQPLCGGKYRCHKNAVCKKGRCQCRRGLFGDGENSCEKMCTCSASGDPHYRTYDGQMIHFMGVCKYTMTKSLTKNDPCAFSVEVKNEHRGRNRRVAYTRAVDVRIYGKLVRLAPGHKVYVDGVRKFLPVSENKGDLKIVMSGRFVQLITKCNVYVNWDGKSVVQVGVPRSYSKKMEGICGNCDGRKNDYETKDGVDVYWRKNKYVLIGRSYEVPDDSDKPTKICKTFEDDVQCSEKMKIVATNKNHCGYLNPKTRRSSPFNICLASKPTLAKQMFESCIYDVCSYFDDVKKRTEAACRAAEGLEAICETSGFDVQWRSSSFCPIQCGANQRYSYSVSGCPATCTTPNAPESCALPNTEGCECLPGFVLSGTRCVRETECGCQAPNGDYIPLNTIIVSDDCTSTKKCVSRNGEAIFEDLGVNERCHPFGMCGLKDGIRQCVCKEGYSGDGVNQCKKLCGGKYLCHENARCDNGICQCNSGLFGDGITSCQESCTCMATGDPHYRTFDGQMIHFMGECKYTLSKFDSTDNCAFNVEVKNVKRHENARVSFTRLVDVKVPGFNIRLLQKRRLTINGVQTFTPWSSPNGVYKVTTKGRYLTVTTSCGVVVSFDGVHAVSLSVPRQYGDSLTGLCGNCNRKKDDLTTKTGEDVSKKPNKFSMIGDSYKVFDDVANPGEKCATTDPDFTCSSLWSRRAASKEFCGVLLDKTGPFGSCIKANEDEARDLYQSCIDDVCSYEDTPDFAMKTACMAGESLAELCLTKGLGKVVWRRSDFCPMDCPDNSVYSPAIVGCSRTCADPEAETQCEAIPQEGCQCKEGYVLSGDKCVIEDECGCFYNDQYYPLNSLGPLTNCEIIQKCTREGGTNKMVLTTRQMTCHQNARCRSVMGEFQCRCNRGYEGDGVARCTRTEEPEEEFPFLPEPPSGTPGEKCQVQTTYSTCGSTIKLIGNCEYNSDVLAKCQYTIATASTEGETKAVISTRGRRTMVPRGKPVEECVTVTNEGSYISISDDVCQRCTADYLRSLIPNQTCKAP</sequence>
<dbReference type="PROSITE" id="PS50228">
    <property type="entry name" value="SUEL_LECTIN"/>
    <property type="match status" value="1"/>
</dbReference>
<dbReference type="PANTHER" id="PTHR11339">
    <property type="entry name" value="EXTRACELLULAR MATRIX GLYCOPROTEIN RELATED"/>
    <property type="match status" value="1"/>
</dbReference>
<dbReference type="InterPro" id="IPR000922">
    <property type="entry name" value="Lectin_gal-bd_dom"/>
</dbReference>
<dbReference type="GO" id="GO:0005615">
    <property type="term" value="C:extracellular space"/>
    <property type="evidence" value="ECO:0007669"/>
    <property type="project" value="TreeGrafter"/>
</dbReference>
<dbReference type="Pfam" id="PF00094">
    <property type="entry name" value="VWD"/>
    <property type="match status" value="4"/>
</dbReference>
<feature type="compositionally biased region" description="Basic residues" evidence="4">
    <location>
        <begin position="392"/>
        <end position="412"/>
    </location>
</feature>
<feature type="compositionally biased region" description="Basic and acidic residues" evidence="4">
    <location>
        <begin position="53"/>
        <end position="74"/>
    </location>
</feature>
<keyword evidence="1" id="KW-0245">EGF-like domain</keyword>
<evidence type="ECO:0000256" key="2">
    <source>
        <dbReference type="ARBA" id="ARBA00023157"/>
    </source>
</evidence>
<dbReference type="SUPFAM" id="SSF57567">
    <property type="entry name" value="Serine protease inhibitors"/>
    <property type="match status" value="4"/>
</dbReference>